<accession>A0A162TUX1</accession>
<evidence type="ECO:0000313" key="2">
    <source>
        <dbReference type="EMBL" id="OAD07342.1"/>
    </source>
</evidence>
<organism evidence="2 3">
    <name type="scientific">Mucor lusitanicus CBS 277.49</name>
    <dbReference type="NCBI Taxonomy" id="747725"/>
    <lineage>
        <taxon>Eukaryota</taxon>
        <taxon>Fungi</taxon>
        <taxon>Fungi incertae sedis</taxon>
        <taxon>Mucoromycota</taxon>
        <taxon>Mucoromycotina</taxon>
        <taxon>Mucoromycetes</taxon>
        <taxon>Mucorales</taxon>
        <taxon>Mucorineae</taxon>
        <taxon>Mucoraceae</taxon>
        <taxon>Mucor</taxon>
    </lineage>
</organism>
<feature type="region of interest" description="Disordered" evidence="1">
    <location>
        <begin position="61"/>
        <end position="92"/>
    </location>
</feature>
<dbReference type="AlphaFoldDB" id="A0A162TUX1"/>
<dbReference type="EMBL" id="AMYB01000001">
    <property type="protein sequence ID" value="OAD07342.1"/>
    <property type="molecule type" value="Genomic_DNA"/>
</dbReference>
<feature type="compositionally biased region" description="Polar residues" evidence="1">
    <location>
        <begin position="61"/>
        <end position="77"/>
    </location>
</feature>
<gene>
    <name evidence="2" type="ORF">MUCCIDRAFT_104262</name>
</gene>
<protein>
    <submittedName>
        <fullName evidence="2">Uncharacterized protein</fullName>
    </submittedName>
</protein>
<dbReference type="VEuPathDB" id="FungiDB:MUCCIDRAFT_104262"/>
<reference evidence="2 3" key="1">
    <citation type="submission" date="2015-06" db="EMBL/GenBank/DDBJ databases">
        <title>Expansion of signal transduction pathways in fungi by whole-genome duplication.</title>
        <authorList>
            <consortium name="DOE Joint Genome Institute"/>
            <person name="Corrochano L.M."/>
            <person name="Kuo A."/>
            <person name="Marcet-Houben M."/>
            <person name="Polaino S."/>
            <person name="Salamov A."/>
            <person name="Villalobos J.M."/>
            <person name="Alvarez M.I."/>
            <person name="Avalos J."/>
            <person name="Benito E.P."/>
            <person name="Benoit I."/>
            <person name="Burger G."/>
            <person name="Camino L.P."/>
            <person name="Canovas D."/>
            <person name="Cerda-Olmedo E."/>
            <person name="Cheng J.-F."/>
            <person name="Dominguez A."/>
            <person name="Elias M."/>
            <person name="Eslava A.P."/>
            <person name="Glaser F."/>
            <person name="Grimwood J."/>
            <person name="Gutierrez G."/>
            <person name="Heitman J."/>
            <person name="Henrissat B."/>
            <person name="Iturriaga E.A."/>
            <person name="Lang B.F."/>
            <person name="Lavin J.L."/>
            <person name="Lee S."/>
            <person name="Li W."/>
            <person name="Lindquist E."/>
            <person name="Lopez-Garcia S."/>
            <person name="Luque E.M."/>
            <person name="Marcos A.T."/>
            <person name="Martin J."/>
            <person name="Mccluskey K."/>
            <person name="Medina H.R."/>
            <person name="Miralles-Duran A."/>
            <person name="Miyazaki A."/>
            <person name="Munoz-Torres E."/>
            <person name="Oguiza J.A."/>
            <person name="Ohm R."/>
            <person name="Olmedo M."/>
            <person name="Orejas M."/>
            <person name="Ortiz-Castellanos L."/>
            <person name="Pisabarro A.G."/>
            <person name="Rodriguez-Romero J."/>
            <person name="Ruiz-Herrera J."/>
            <person name="Ruiz-Vazquez R."/>
            <person name="Sanz C."/>
            <person name="Schackwitz W."/>
            <person name="Schmutz J."/>
            <person name="Shahriari M."/>
            <person name="Shelest E."/>
            <person name="Silva-Franco F."/>
            <person name="Soanes D."/>
            <person name="Syed K."/>
            <person name="Tagua V.G."/>
            <person name="Talbot N.J."/>
            <person name="Thon M."/>
            <person name="De Vries R.P."/>
            <person name="Wiebenga A."/>
            <person name="Yadav J.S."/>
            <person name="Braun E.L."/>
            <person name="Baker S."/>
            <person name="Garre V."/>
            <person name="Horwitz B."/>
            <person name="Torres-Martinez S."/>
            <person name="Idnurm A."/>
            <person name="Herrera-Estrella A."/>
            <person name="Gabaldon T."/>
            <person name="Grigoriev I.V."/>
        </authorList>
    </citation>
    <scope>NUCLEOTIDE SEQUENCE [LARGE SCALE GENOMIC DNA]</scope>
    <source>
        <strain evidence="2 3">CBS 277.49</strain>
    </source>
</reference>
<evidence type="ECO:0000256" key="1">
    <source>
        <dbReference type="SAM" id="MobiDB-lite"/>
    </source>
</evidence>
<dbReference type="Proteomes" id="UP000077051">
    <property type="component" value="Unassembled WGS sequence"/>
</dbReference>
<proteinExistence type="predicted"/>
<sequence>MTNWIRFVRTDPNTVLEMAAPEAEEDSRQLVAERQTIEVNPSFMILTKDAAAEDTVVNGYISSRQTSRPNQTRQSAKQQKRATTARAIATTKDNIPAEEILMQQAETLSISRRKKNTIQRRKYTKEELL</sequence>
<feature type="compositionally biased region" description="Low complexity" evidence="1">
    <location>
        <begin position="81"/>
        <end position="91"/>
    </location>
</feature>
<name>A0A162TUX1_MUCCL</name>
<keyword evidence="3" id="KW-1185">Reference proteome</keyword>
<evidence type="ECO:0000313" key="3">
    <source>
        <dbReference type="Proteomes" id="UP000077051"/>
    </source>
</evidence>
<comment type="caution">
    <text evidence="2">The sequence shown here is derived from an EMBL/GenBank/DDBJ whole genome shotgun (WGS) entry which is preliminary data.</text>
</comment>